<dbReference type="AlphaFoldDB" id="A0A914RCB3"/>
<dbReference type="PANTHER" id="PTHR48026">
    <property type="entry name" value="HOMOLOGOUS TO DROSOPHILA SQD (SQUID) PROTEIN"/>
    <property type="match status" value="1"/>
</dbReference>
<reference evidence="5" key="1">
    <citation type="submission" date="2022-11" db="UniProtKB">
        <authorList>
            <consortium name="WormBaseParasite"/>
        </authorList>
    </citation>
    <scope>IDENTIFICATION</scope>
</reference>
<dbReference type="GO" id="GO:0000398">
    <property type="term" value="P:mRNA splicing, via spliceosome"/>
    <property type="evidence" value="ECO:0007669"/>
    <property type="project" value="TreeGrafter"/>
</dbReference>
<evidence type="ECO:0000259" key="3">
    <source>
        <dbReference type="PROSITE" id="PS50102"/>
    </source>
</evidence>
<evidence type="ECO:0000313" key="5">
    <source>
        <dbReference type="WBParaSite" id="PEQ_0000236501-mRNA-1"/>
    </source>
</evidence>
<name>A0A914RCB3_PAREQ</name>
<dbReference type="GO" id="GO:0003730">
    <property type="term" value="F:mRNA 3'-UTR binding"/>
    <property type="evidence" value="ECO:0007669"/>
    <property type="project" value="TreeGrafter"/>
</dbReference>
<protein>
    <submittedName>
        <fullName evidence="5">RRM domain-containing protein</fullName>
    </submittedName>
</protein>
<proteinExistence type="predicted"/>
<dbReference type="PANTHER" id="PTHR48026:SF14">
    <property type="entry name" value="HETEROGENEOUS NUCLEAR RIBONUCLEOPROTEIN A1"/>
    <property type="match status" value="1"/>
</dbReference>
<dbReference type="WBParaSite" id="PEQ_0000236501-mRNA-1">
    <property type="protein sequence ID" value="PEQ_0000236501-mRNA-1"/>
    <property type="gene ID" value="PEQ_0000236501"/>
</dbReference>
<dbReference type="GO" id="GO:0071013">
    <property type="term" value="C:catalytic step 2 spliceosome"/>
    <property type="evidence" value="ECO:0007669"/>
    <property type="project" value="TreeGrafter"/>
</dbReference>
<dbReference type="Proteomes" id="UP000887564">
    <property type="component" value="Unplaced"/>
</dbReference>
<keyword evidence="1 2" id="KW-0694">RNA-binding</keyword>
<evidence type="ECO:0000256" key="2">
    <source>
        <dbReference type="PROSITE-ProRule" id="PRU00176"/>
    </source>
</evidence>
<dbReference type="SUPFAM" id="SSF54928">
    <property type="entry name" value="RNA-binding domain, RBD"/>
    <property type="match status" value="2"/>
</dbReference>
<dbReference type="PROSITE" id="PS50102">
    <property type="entry name" value="RRM"/>
    <property type="match status" value="1"/>
</dbReference>
<feature type="domain" description="RRM" evidence="3">
    <location>
        <begin position="37"/>
        <end position="121"/>
    </location>
</feature>
<accession>A0A914RCB3</accession>
<dbReference type="Pfam" id="PF00076">
    <property type="entry name" value="RRM_1"/>
    <property type="match status" value="2"/>
</dbReference>
<evidence type="ECO:0000313" key="4">
    <source>
        <dbReference type="Proteomes" id="UP000887564"/>
    </source>
</evidence>
<dbReference type="Gene3D" id="3.30.70.330">
    <property type="match status" value="2"/>
</dbReference>
<sequence length="174" mass="20079">MFSDHRLAIRCGVPLILRSNNVFQNGAMADLEPEQFRKMFIGGLTSTTTDETLREFYSKWGELVDCVVMRDPTTKRSRGFGFVSYSKQSEVRYEVKKCLGRWPGRLLLWQSPCLYVYSIRKERKLQCEIIADKATGKPRGFAFVTFDDYDAVDKCILIKSHMINNARCDVKKAL</sequence>
<keyword evidence="4" id="KW-1185">Reference proteome</keyword>
<organism evidence="4 5">
    <name type="scientific">Parascaris equorum</name>
    <name type="common">Equine roundworm</name>
    <dbReference type="NCBI Taxonomy" id="6256"/>
    <lineage>
        <taxon>Eukaryota</taxon>
        <taxon>Metazoa</taxon>
        <taxon>Ecdysozoa</taxon>
        <taxon>Nematoda</taxon>
        <taxon>Chromadorea</taxon>
        <taxon>Rhabditida</taxon>
        <taxon>Spirurina</taxon>
        <taxon>Ascaridomorpha</taxon>
        <taxon>Ascaridoidea</taxon>
        <taxon>Ascarididae</taxon>
        <taxon>Parascaris</taxon>
    </lineage>
</organism>
<dbReference type="InterPro" id="IPR012677">
    <property type="entry name" value="Nucleotide-bd_a/b_plait_sf"/>
</dbReference>
<dbReference type="InterPro" id="IPR035979">
    <property type="entry name" value="RBD_domain_sf"/>
</dbReference>
<dbReference type="SMART" id="SM00360">
    <property type="entry name" value="RRM"/>
    <property type="match status" value="2"/>
</dbReference>
<dbReference type="InterPro" id="IPR000504">
    <property type="entry name" value="RRM_dom"/>
</dbReference>
<evidence type="ECO:0000256" key="1">
    <source>
        <dbReference type="ARBA" id="ARBA00022884"/>
    </source>
</evidence>